<accession>A0A7C5Z6M1</accession>
<dbReference type="GO" id="GO:0005829">
    <property type="term" value="C:cytosol"/>
    <property type="evidence" value="ECO:0007669"/>
    <property type="project" value="TreeGrafter"/>
</dbReference>
<comment type="similarity">
    <text evidence="1">Belongs to the RutC family.</text>
</comment>
<dbReference type="CDD" id="cd00448">
    <property type="entry name" value="YjgF_YER057c_UK114_family"/>
    <property type="match status" value="1"/>
</dbReference>
<dbReference type="FunFam" id="3.30.1330.40:FF:000001">
    <property type="entry name" value="L-PSP family endoribonuclease"/>
    <property type="match status" value="1"/>
</dbReference>
<dbReference type="Gene3D" id="3.30.1330.40">
    <property type="entry name" value="RutC-like"/>
    <property type="match status" value="1"/>
</dbReference>
<gene>
    <name evidence="2" type="ORF">ENL71_02635</name>
</gene>
<dbReference type="EMBL" id="DRUZ01000033">
    <property type="protein sequence ID" value="HHS01419.1"/>
    <property type="molecule type" value="Genomic_DNA"/>
</dbReference>
<dbReference type="InterPro" id="IPR035959">
    <property type="entry name" value="RutC-like_sf"/>
</dbReference>
<dbReference type="GO" id="GO:0019239">
    <property type="term" value="F:deaminase activity"/>
    <property type="evidence" value="ECO:0007669"/>
    <property type="project" value="TreeGrafter"/>
</dbReference>
<dbReference type="AlphaFoldDB" id="A0A7C5Z6M1"/>
<reference evidence="2" key="1">
    <citation type="journal article" date="2020" name="mSystems">
        <title>Genome- and Community-Level Interaction Insights into Carbon Utilization and Element Cycling Functions of Hydrothermarchaeota in Hydrothermal Sediment.</title>
        <authorList>
            <person name="Zhou Z."/>
            <person name="Liu Y."/>
            <person name="Xu W."/>
            <person name="Pan J."/>
            <person name="Luo Z.H."/>
            <person name="Li M."/>
        </authorList>
    </citation>
    <scope>NUCLEOTIDE SEQUENCE [LARGE SCALE GENOMIC DNA]</scope>
    <source>
        <strain evidence="2">SpSt-102</strain>
    </source>
</reference>
<sequence>MKKCIVSNDAPKPVGPYSHAVQAGNFLFVSGQLAINPMSGKIEGEDIKAQTQLVFKNIEAILKEAGFSFENVVKVNVYLSSLEDFAKFNEVYSTIFTQNFPARTTVEAKLLPGALIEVDVIAVKE</sequence>
<organism evidence="2">
    <name type="scientific">Caldicellulosiruptor owensensis</name>
    <dbReference type="NCBI Taxonomy" id="55205"/>
    <lineage>
        <taxon>Bacteria</taxon>
        <taxon>Bacillati</taxon>
        <taxon>Bacillota</taxon>
        <taxon>Bacillota incertae sedis</taxon>
        <taxon>Caldicellulosiruptorales</taxon>
        <taxon>Caldicellulosiruptoraceae</taxon>
        <taxon>Caldicellulosiruptor</taxon>
    </lineage>
</organism>
<proteinExistence type="inferred from homology"/>
<dbReference type="SUPFAM" id="SSF55298">
    <property type="entry name" value="YjgF-like"/>
    <property type="match status" value="1"/>
</dbReference>
<dbReference type="InterPro" id="IPR006175">
    <property type="entry name" value="YjgF/YER057c/UK114"/>
</dbReference>
<evidence type="ECO:0000313" key="2">
    <source>
        <dbReference type="EMBL" id="HHS01419.1"/>
    </source>
</evidence>
<dbReference type="Pfam" id="PF01042">
    <property type="entry name" value="Ribonuc_L-PSP"/>
    <property type="match status" value="1"/>
</dbReference>
<name>A0A7C5Z6M1_9FIRM</name>
<dbReference type="InterPro" id="IPR006056">
    <property type="entry name" value="RidA"/>
</dbReference>
<dbReference type="NCBIfam" id="TIGR00004">
    <property type="entry name" value="Rid family detoxifying hydrolase"/>
    <property type="match status" value="1"/>
</dbReference>
<dbReference type="PANTHER" id="PTHR11803:SF39">
    <property type="entry name" value="2-IMINOBUTANOATE_2-IMINOPROPANOATE DEAMINASE"/>
    <property type="match status" value="1"/>
</dbReference>
<protein>
    <submittedName>
        <fullName evidence="2">RidA family protein</fullName>
    </submittedName>
</protein>
<dbReference type="PANTHER" id="PTHR11803">
    <property type="entry name" value="2-IMINOBUTANOATE/2-IMINOPROPANOATE DEAMINASE RIDA"/>
    <property type="match status" value="1"/>
</dbReference>
<evidence type="ECO:0000256" key="1">
    <source>
        <dbReference type="ARBA" id="ARBA00010552"/>
    </source>
</evidence>
<comment type="caution">
    <text evidence="2">The sequence shown here is derived from an EMBL/GenBank/DDBJ whole genome shotgun (WGS) entry which is preliminary data.</text>
</comment>